<evidence type="ECO:0000256" key="2">
    <source>
        <dbReference type="ARBA" id="ARBA00023015"/>
    </source>
</evidence>
<dbReference type="STRING" id="1508389.SAMN05444003_1672"/>
<name>A0A1M5PJX6_9RHOB</name>
<accession>A0A1M5PJX6</accession>
<organism evidence="6 7">
    <name type="scientific">Cognatiyoonia sediminum</name>
    <dbReference type="NCBI Taxonomy" id="1508389"/>
    <lineage>
        <taxon>Bacteria</taxon>
        <taxon>Pseudomonadati</taxon>
        <taxon>Pseudomonadota</taxon>
        <taxon>Alphaproteobacteria</taxon>
        <taxon>Rhodobacterales</taxon>
        <taxon>Paracoccaceae</taxon>
        <taxon>Cognatiyoonia</taxon>
    </lineage>
</organism>
<keyword evidence="4" id="KW-0804">Transcription</keyword>
<dbReference type="InterPro" id="IPR050389">
    <property type="entry name" value="LysR-type_TF"/>
</dbReference>
<keyword evidence="3 6" id="KW-0238">DNA-binding</keyword>
<dbReference type="InterPro" id="IPR037402">
    <property type="entry name" value="YidZ_PBP2"/>
</dbReference>
<dbReference type="Proteomes" id="UP000184074">
    <property type="component" value="Unassembled WGS sequence"/>
</dbReference>
<dbReference type="SUPFAM" id="SSF53850">
    <property type="entry name" value="Periplasmic binding protein-like II"/>
    <property type="match status" value="1"/>
</dbReference>
<gene>
    <name evidence="6" type="ORF">SAMN05444003_1672</name>
</gene>
<keyword evidence="7" id="KW-1185">Reference proteome</keyword>
<dbReference type="AlphaFoldDB" id="A0A1M5PJX6"/>
<evidence type="ECO:0000313" key="7">
    <source>
        <dbReference type="Proteomes" id="UP000184074"/>
    </source>
</evidence>
<dbReference type="InterPro" id="IPR005119">
    <property type="entry name" value="LysR_subst-bd"/>
</dbReference>
<protein>
    <submittedName>
        <fullName evidence="6">DNA-binding transcriptional regulator, LysR family</fullName>
    </submittedName>
</protein>
<dbReference type="InterPro" id="IPR036390">
    <property type="entry name" value="WH_DNA-bd_sf"/>
</dbReference>
<dbReference type="EMBL" id="FQXB01000002">
    <property type="protein sequence ID" value="SHH01799.1"/>
    <property type="molecule type" value="Genomic_DNA"/>
</dbReference>
<reference evidence="6 7" key="1">
    <citation type="submission" date="2016-11" db="EMBL/GenBank/DDBJ databases">
        <authorList>
            <person name="Jaros S."/>
            <person name="Januszkiewicz K."/>
            <person name="Wedrychowicz H."/>
        </authorList>
    </citation>
    <scope>NUCLEOTIDE SEQUENCE [LARGE SCALE GENOMIC DNA]</scope>
    <source>
        <strain evidence="6 7">DSM 28715</strain>
    </source>
</reference>
<comment type="similarity">
    <text evidence="1">Belongs to the LysR transcriptional regulatory family.</text>
</comment>
<dbReference type="SUPFAM" id="SSF46785">
    <property type="entry name" value="Winged helix' DNA-binding domain"/>
    <property type="match status" value="1"/>
</dbReference>
<dbReference type="Gene3D" id="1.10.10.10">
    <property type="entry name" value="Winged helix-like DNA-binding domain superfamily/Winged helix DNA-binding domain"/>
    <property type="match status" value="1"/>
</dbReference>
<dbReference type="InterPro" id="IPR036388">
    <property type="entry name" value="WH-like_DNA-bd_sf"/>
</dbReference>
<dbReference type="PANTHER" id="PTHR30118:SF6">
    <property type="entry name" value="HTH-TYPE TRANSCRIPTIONAL REGULATOR LEUO"/>
    <property type="match status" value="1"/>
</dbReference>
<proteinExistence type="inferred from homology"/>
<dbReference type="Pfam" id="PF00126">
    <property type="entry name" value="HTH_1"/>
    <property type="match status" value="1"/>
</dbReference>
<dbReference type="Gene3D" id="3.40.190.10">
    <property type="entry name" value="Periplasmic binding protein-like II"/>
    <property type="match status" value="2"/>
</dbReference>
<evidence type="ECO:0000256" key="3">
    <source>
        <dbReference type="ARBA" id="ARBA00023125"/>
    </source>
</evidence>
<evidence type="ECO:0000256" key="1">
    <source>
        <dbReference type="ARBA" id="ARBA00009437"/>
    </source>
</evidence>
<evidence type="ECO:0000313" key="6">
    <source>
        <dbReference type="EMBL" id="SHH01799.1"/>
    </source>
</evidence>
<evidence type="ECO:0000256" key="4">
    <source>
        <dbReference type="ARBA" id="ARBA00023163"/>
    </source>
</evidence>
<keyword evidence="2" id="KW-0805">Transcription regulation</keyword>
<dbReference type="GO" id="GO:0003677">
    <property type="term" value="F:DNA binding"/>
    <property type="evidence" value="ECO:0007669"/>
    <property type="project" value="UniProtKB-KW"/>
</dbReference>
<feature type="domain" description="HTH lysR-type" evidence="5">
    <location>
        <begin position="9"/>
        <end position="66"/>
    </location>
</feature>
<dbReference type="InterPro" id="IPR000847">
    <property type="entry name" value="LysR_HTH_N"/>
</dbReference>
<evidence type="ECO:0000259" key="5">
    <source>
        <dbReference type="PROSITE" id="PS50931"/>
    </source>
</evidence>
<sequence length="312" mass="34533">MENFDVLRLDGHSLSVFLSVCETGSISKTAVAYDLNQSTISHTIDKVRAAVGDPLFVKAGRGIVPTEAALSLVPRVERLVAEIQGLAIPESYDPRKDNQPFALGIQTPAQLHDVKLLQVKLAKIAPNVRLEMKRAVPQNHIAQMLQEKEIDISFVINGHARSPFLNRTPYGQDELVVFYDPKVRGPIESVEDYAEATHGVVNFGGNSKTQIDIAFEKLGRERKIALVAPTTSMLGNLLAGTPAIATMPSRWASTVSRDLTFCKAPIDLPPIYYDIAWHRRNEHSGRIIWLRNLLDEVGRELYGEAAHAQKNP</sequence>
<dbReference type="GO" id="GO:0003700">
    <property type="term" value="F:DNA-binding transcription factor activity"/>
    <property type="evidence" value="ECO:0007669"/>
    <property type="project" value="InterPro"/>
</dbReference>
<dbReference type="PROSITE" id="PS50931">
    <property type="entry name" value="HTH_LYSR"/>
    <property type="match status" value="1"/>
</dbReference>
<dbReference type="Pfam" id="PF03466">
    <property type="entry name" value="LysR_substrate"/>
    <property type="match status" value="1"/>
</dbReference>
<dbReference type="RefSeq" id="WP_072900494.1">
    <property type="nucleotide sequence ID" value="NZ_FQXB01000002.1"/>
</dbReference>
<dbReference type="CDD" id="cd08417">
    <property type="entry name" value="PBP2_Nitroaromatics_like"/>
    <property type="match status" value="1"/>
</dbReference>
<dbReference type="PANTHER" id="PTHR30118">
    <property type="entry name" value="HTH-TYPE TRANSCRIPTIONAL REGULATOR LEUO-RELATED"/>
    <property type="match status" value="1"/>
</dbReference>